<evidence type="ECO:0000313" key="9">
    <source>
        <dbReference type="EMBL" id="MPA41983.1"/>
    </source>
</evidence>
<proteinExistence type="inferred from homology"/>
<comment type="similarity">
    <text evidence="6">Belongs to the histone H1/H5 family.</text>
</comment>
<evidence type="ECO:0000256" key="6">
    <source>
        <dbReference type="RuleBase" id="RU003894"/>
    </source>
</evidence>
<feature type="region of interest" description="Disordered" evidence="7">
    <location>
        <begin position="158"/>
        <end position="247"/>
    </location>
</feature>
<dbReference type="InterPro" id="IPR036390">
    <property type="entry name" value="WH_DNA-bd_sf"/>
</dbReference>
<evidence type="ECO:0000256" key="3">
    <source>
        <dbReference type="ARBA" id="ARBA00022454"/>
    </source>
</evidence>
<dbReference type="InterPro" id="IPR036388">
    <property type="entry name" value="WH-like_DNA-bd_sf"/>
</dbReference>
<comment type="subcellular location">
    <subcellularLocation>
        <location evidence="2">Chromosome</location>
    </subcellularLocation>
    <subcellularLocation>
        <location evidence="1 6">Nucleus</location>
    </subcellularLocation>
</comment>
<dbReference type="FunFam" id="1.10.10.10:FF:000637">
    <property type="entry name" value="Histone H1.2"/>
    <property type="match status" value="1"/>
</dbReference>
<accession>A0A5B6ZG02</accession>
<name>A0A5B6ZG02_DAVIN</name>
<reference evidence="9" key="1">
    <citation type="submission" date="2019-08" db="EMBL/GenBank/DDBJ databases">
        <title>Reference gene set and small RNA set construction with multiple tissues from Davidia involucrata Baill.</title>
        <authorList>
            <person name="Yang H."/>
            <person name="Zhou C."/>
            <person name="Li G."/>
            <person name="Wang J."/>
            <person name="Gao P."/>
            <person name="Wang M."/>
            <person name="Wang R."/>
            <person name="Zhao Y."/>
        </authorList>
    </citation>
    <scope>NUCLEOTIDE SEQUENCE</scope>
    <source>
        <tissue evidence="9">Mixed with DoveR01_LX</tissue>
    </source>
</reference>
<dbReference type="InterPro" id="IPR017956">
    <property type="entry name" value="AT_hook_DNA-bd_motif"/>
</dbReference>
<feature type="compositionally biased region" description="Basic residues" evidence="7">
    <location>
        <begin position="265"/>
        <end position="288"/>
    </location>
</feature>
<evidence type="ECO:0000256" key="4">
    <source>
        <dbReference type="ARBA" id="ARBA00023125"/>
    </source>
</evidence>
<dbReference type="PANTHER" id="PTHR11467:SF29">
    <property type="entry name" value="OS03G0711600 PROTEIN"/>
    <property type="match status" value="1"/>
</dbReference>
<dbReference type="SUPFAM" id="SSF46785">
    <property type="entry name" value="Winged helix' DNA-binding domain"/>
    <property type="match status" value="1"/>
</dbReference>
<keyword evidence="5 6" id="KW-0539">Nucleus</keyword>
<evidence type="ECO:0000259" key="8">
    <source>
        <dbReference type="PROSITE" id="PS51504"/>
    </source>
</evidence>
<dbReference type="PROSITE" id="PS51504">
    <property type="entry name" value="H15"/>
    <property type="match status" value="1"/>
</dbReference>
<dbReference type="Gene3D" id="1.10.10.10">
    <property type="entry name" value="Winged helix-like DNA-binding domain superfamily/Winged helix DNA-binding domain"/>
    <property type="match status" value="1"/>
</dbReference>
<evidence type="ECO:0000256" key="2">
    <source>
        <dbReference type="ARBA" id="ARBA00004286"/>
    </source>
</evidence>
<keyword evidence="4 6" id="KW-0238">DNA-binding</keyword>
<protein>
    <submittedName>
        <fullName evidence="9">Putative histone H1</fullName>
    </submittedName>
</protein>
<evidence type="ECO:0000256" key="1">
    <source>
        <dbReference type="ARBA" id="ARBA00004123"/>
    </source>
</evidence>
<evidence type="ECO:0000256" key="7">
    <source>
        <dbReference type="SAM" id="MobiDB-lite"/>
    </source>
</evidence>
<dbReference type="GO" id="GO:0003690">
    <property type="term" value="F:double-stranded DNA binding"/>
    <property type="evidence" value="ECO:0007669"/>
    <property type="project" value="TreeGrafter"/>
</dbReference>
<dbReference type="GO" id="GO:0031492">
    <property type="term" value="F:nucleosomal DNA binding"/>
    <property type="evidence" value="ECO:0007669"/>
    <property type="project" value="TreeGrafter"/>
</dbReference>
<dbReference type="GO" id="GO:0045910">
    <property type="term" value="P:negative regulation of DNA recombination"/>
    <property type="evidence" value="ECO:0007669"/>
    <property type="project" value="TreeGrafter"/>
</dbReference>
<dbReference type="PRINTS" id="PR00929">
    <property type="entry name" value="ATHOOK"/>
</dbReference>
<dbReference type="CDD" id="cd00073">
    <property type="entry name" value="H15"/>
    <property type="match status" value="1"/>
</dbReference>
<organism evidence="9">
    <name type="scientific">Davidia involucrata</name>
    <name type="common">Dove tree</name>
    <dbReference type="NCBI Taxonomy" id="16924"/>
    <lineage>
        <taxon>Eukaryota</taxon>
        <taxon>Viridiplantae</taxon>
        <taxon>Streptophyta</taxon>
        <taxon>Embryophyta</taxon>
        <taxon>Tracheophyta</taxon>
        <taxon>Spermatophyta</taxon>
        <taxon>Magnoliopsida</taxon>
        <taxon>eudicotyledons</taxon>
        <taxon>Gunneridae</taxon>
        <taxon>Pentapetalae</taxon>
        <taxon>asterids</taxon>
        <taxon>Cornales</taxon>
        <taxon>Nyssaceae</taxon>
        <taxon>Davidia</taxon>
    </lineage>
</organism>
<dbReference type="EMBL" id="GHES01011424">
    <property type="protein sequence ID" value="MPA41983.1"/>
    <property type="molecule type" value="Transcribed_RNA"/>
</dbReference>
<dbReference type="GO" id="GO:0030261">
    <property type="term" value="P:chromosome condensation"/>
    <property type="evidence" value="ECO:0007669"/>
    <property type="project" value="TreeGrafter"/>
</dbReference>
<dbReference type="GO" id="GO:0005730">
    <property type="term" value="C:nucleolus"/>
    <property type="evidence" value="ECO:0007669"/>
    <property type="project" value="TreeGrafter"/>
</dbReference>
<evidence type="ECO:0000256" key="5">
    <source>
        <dbReference type="ARBA" id="ARBA00023242"/>
    </source>
</evidence>
<dbReference type="Pfam" id="PF00538">
    <property type="entry name" value="Linker_histone"/>
    <property type="match status" value="1"/>
</dbReference>
<dbReference type="PRINTS" id="PR00624">
    <property type="entry name" value="HISTONEH5"/>
</dbReference>
<gene>
    <name evidence="9" type="ORF">Din_011424</name>
</gene>
<feature type="region of interest" description="Disordered" evidence="7">
    <location>
        <begin position="265"/>
        <end position="291"/>
    </location>
</feature>
<dbReference type="InterPro" id="IPR005819">
    <property type="entry name" value="H1/H5"/>
</dbReference>
<dbReference type="AlphaFoldDB" id="A0A5B6ZG02"/>
<feature type="domain" description="H15" evidence="8">
    <location>
        <begin position="32"/>
        <end position="101"/>
    </location>
</feature>
<dbReference type="SMART" id="SM00384">
    <property type="entry name" value="AT_hook"/>
    <property type="match status" value="7"/>
</dbReference>
<dbReference type="PANTHER" id="PTHR11467">
    <property type="entry name" value="HISTONE H1"/>
    <property type="match status" value="1"/>
</dbReference>
<feature type="region of interest" description="Disordered" evidence="7">
    <location>
        <begin position="1"/>
        <end position="35"/>
    </location>
</feature>
<keyword evidence="3 6" id="KW-0158">Chromosome</keyword>
<sequence length="386" mass="40627">MDPSPDLPATTELAVHTAPAANPTPSHAPNHDHPPYAEMITAAITALKDKNGSSRQAIAKYIDKAYTNLPPTHSALLTRHLKRLKNNGHLVMVKHSYKLPRSVPVTLPGNGSSGPKRGPGRPPKPKPETEPKVGTGLTVTVPESLFVSLGLGDGPATTGLVGSLSDEPTSVKRGPGRPRRPKSLAVLMGQDAPKRGRGRPPRTGPMGAPGSAKVPRPRGRPTSTAKASGRPRGRPRKGVGAVGSGGLLPIDGGANGVLPVKRRGRRPKVAGAKKTRKLTGRPLGRPKKNASTTVIKVSAQQQLLQQQMMAYEDLKSKLGHFQSRVKQAVGAVKPHLNAETAVGALGALQELEELATMDVSAPSLDVPTVDVWAPLNVQSQELHLQN</sequence>
<dbReference type="SMART" id="SM00526">
    <property type="entry name" value="H15"/>
    <property type="match status" value="1"/>
</dbReference>
<dbReference type="GO" id="GO:0000786">
    <property type="term" value="C:nucleosome"/>
    <property type="evidence" value="ECO:0007669"/>
    <property type="project" value="InterPro"/>
</dbReference>
<dbReference type="InterPro" id="IPR005818">
    <property type="entry name" value="Histone_H1/H5_H15"/>
</dbReference>
<feature type="region of interest" description="Disordered" evidence="7">
    <location>
        <begin position="101"/>
        <end position="137"/>
    </location>
</feature>
<dbReference type="GO" id="GO:0030527">
    <property type="term" value="F:structural constituent of chromatin"/>
    <property type="evidence" value="ECO:0007669"/>
    <property type="project" value="InterPro"/>
</dbReference>
<dbReference type="GO" id="GO:0006334">
    <property type="term" value="P:nucleosome assembly"/>
    <property type="evidence" value="ECO:0007669"/>
    <property type="project" value="InterPro"/>
</dbReference>